<proteinExistence type="predicted"/>
<accession>A0AC60NTK3</accession>
<organism evidence="1 2">
    <name type="scientific">Ixodes persulcatus</name>
    <name type="common">Taiga tick</name>
    <dbReference type="NCBI Taxonomy" id="34615"/>
    <lineage>
        <taxon>Eukaryota</taxon>
        <taxon>Metazoa</taxon>
        <taxon>Ecdysozoa</taxon>
        <taxon>Arthropoda</taxon>
        <taxon>Chelicerata</taxon>
        <taxon>Arachnida</taxon>
        <taxon>Acari</taxon>
        <taxon>Parasitiformes</taxon>
        <taxon>Ixodida</taxon>
        <taxon>Ixodoidea</taxon>
        <taxon>Ixodidae</taxon>
        <taxon>Ixodinae</taxon>
        <taxon>Ixodes</taxon>
    </lineage>
</organism>
<keyword evidence="2" id="KW-1185">Reference proteome</keyword>
<evidence type="ECO:0000313" key="2">
    <source>
        <dbReference type="Proteomes" id="UP000805193"/>
    </source>
</evidence>
<reference evidence="1 2" key="1">
    <citation type="journal article" date="2020" name="Cell">
        <title>Large-Scale Comparative Analyses of Tick Genomes Elucidate Their Genetic Diversity and Vector Capacities.</title>
        <authorList>
            <consortium name="Tick Genome and Microbiome Consortium (TIGMIC)"/>
            <person name="Jia N."/>
            <person name="Wang J."/>
            <person name="Shi W."/>
            <person name="Du L."/>
            <person name="Sun Y."/>
            <person name="Zhan W."/>
            <person name="Jiang J.F."/>
            <person name="Wang Q."/>
            <person name="Zhang B."/>
            <person name="Ji P."/>
            <person name="Bell-Sakyi L."/>
            <person name="Cui X.M."/>
            <person name="Yuan T.T."/>
            <person name="Jiang B.G."/>
            <person name="Yang W.F."/>
            <person name="Lam T.T."/>
            <person name="Chang Q.C."/>
            <person name="Ding S.J."/>
            <person name="Wang X.J."/>
            <person name="Zhu J.G."/>
            <person name="Ruan X.D."/>
            <person name="Zhao L."/>
            <person name="Wei J.T."/>
            <person name="Ye R.Z."/>
            <person name="Que T.C."/>
            <person name="Du C.H."/>
            <person name="Zhou Y.H."/>
            <person name="Cheng J.X."/>
            <person name="Dai P.F."/>
            <person name="Guo W.B."/>
            <person name="Han X.H."/>
            <person name="Huang E.J."/>
            <person name="Li L.F."/>
            <person name="Wei W."/>
            <person name="Gao Y.C."/>
            <person name="Liu J.Z."/>
            <person name="Shao H.Z."/>
            <person name="Wang X."/>
            <person name="Wang C.C."/>
            <person name="Yang T.C."/>
            <person name="Huo Q.B."/>
            <person name="Li W."/>
            <person name="Chen H.Y."/>
            <person name="Chen S.E."/>
            <person name="Zhou L.G."/>
            <person name="Ni X.B."/>
            <person name="Tian J.H."/>
            <person name="Sheng Y."/>
            <person name="Liu T."/>
            <person name="Pan Y.S."/>
            <person name="Xia L.Y."/>
            <person name="Li J."/>
            <person name="Zhao F."/>
            <person name="Cao W.C."/>
        </authorList>
    </citation>
    <scope>NUCLEOTIDE SEQUENCE [LARGE SCALE GENOMIC DNA]</scope>
    <source>
        <strain evidence="1">Iper-2018</strain>
    </source>
</reference>
<gene>
    <name evidence="1" type="ORF">HPB47_012428</name>
</gene>
<dbReference type="Proteomes" id="UP000805193">
    <property type="component" value="Unassembled WGS sequence"/>
</dbReference>
<dbReference type="EMBL" id="JABSTQ010011518">
    <property type="protein sequence ID" value="KAG0410464.1"/>
    <property type="molecule type" value="Genomic_DNA"/>
</dbReference>
<evidence type="ECO:0000313" key="1">
    <source>
        <dbReference type="EMBL" id="KAG0410464.1"/>
    </source>
</evidence>
<protein>
    <submittedName>
        <fullName evidence="1">Uncharacterized protein</fullName>
    </submittedName>
</protein>
<sequence>MAASSAVVVFVVRMVATVTFGGGCWPRTVTHCAGLESDFGMQAKFASVMTTPHKPLRSTQRLKMPRYKHLQCSNQAPSPTTEVHRQPYLQENPIGFDVHRLAFFMRGKECWEVTMQLAITVTKDQAATPRACCHLFSKSGRKSCLINEVKHHLEYSGPLGSCSSRE</sequence>
<comment type="caution">
    <text evidence="1">The sequence shown here is derived from an EMBL/GenBank/DDBJ whole genome shotgun (WGS) entry which is preliminary data.</text>
</comment>
<name>A0AC60NTK3_IXOPE</name>